<protein>
    <submittedName>
        <fullName evidence="1">Uncharacterized protein</fullName>
    </submittedName>
</protein>
<evidence type="ECO:0000313" key="1">
    <source>
        <dbReference type="EMBL" id="KAJ8706341.1"/>
    </source>
</evidence>
<gene>
    <name evidence="1" type="ORF">PYW08_010967</name>
</gene>
<reference evidence="1" key="1">
    <citation type="submission" date="2023-03" db="EMBL/GenBank/DDBJ databases">
        <title>Chromosome-level genomes of two armyworms, Mythimna separata and Mythimna loreyi, provide insights into the biosynthesis and reception of sex pheromones.</title>
        <authorList>
            <person name="Zhao H."/>
        </authorList>
    </citation>
    <scope>NUCLEOTIDE SEQUENCE</scope>
    <source>
        <strain evidence="1">BeijingLab</strain>
    </source>
</reference>
<comment type="caution">
    <text evidence="1">The sequence shown here is derived from an EMBL/GenBank/DDBJ whole genome shotgun (WGS) entry which is preliminary data.</text>
</comment>
<evidence type="ECO:0000313" key="2">
    <source>
        <dbReference type="Proteomes" id="UP001231649"/>
    </source>
</evidence>
<dbReference type="EMBL" id="CM056804">
    <property type="protein sequence ID" value="KAJ8706341.1"/>
    <property type="molecule type" value="Genomic_DNA"/>
</dbReference>
<name>A0ACC2Q2L7_9NEOP</name>
<keyword evidence="2" id="KW-1185">Reference proteome</keyword>
<dbReference type="Proteomes" id="UP001231649">
    <property type="component" value="Chromosome 28"/>
</dbReference>
<accession>A0ACC2Q2L7</accession>
<organism evidence="1 2">
    <name type="scientific">Mythimna loreyi</name>
    <dbReference type="NCBI Taxonomy" id="667449"/>
    <lineage>
        <taxon>Eukaryota</taxon>
        <taxon>Metazoa</taxon>
        <taxon>Ecdysozoa</taxon>
        <taxon>Arthropoda</taxon>
        <taxon>Hexapoda</taxon>
        <taxon>Insecta</taxon>
        <taxon>Pterygota</taxon>
        <taxon>Neoptera</taxon>
        <taxon>Endopterygota</taxon>
        <taxon>Lepidoptera</taxon>
        <taxon>Glossata</taxon>
        <taxon>Ditrysia</taxon>
        <taxon>Noctuoidea</taxon>
        <taxon>Noctuidae</taxon>
        <taxon>Noctuinae</taxon>
        <taxon>Hadenini</taxon>
        <taxon>Mythimna</taxon>
    </lineage>
</organism>
<proteinExistence type="predicted"/>
<sequence length="366" mass="40944">MELPSNGKVMKLYSHGDVYYIVTVYEFEKDEKLLVSCGPLEKKLGVVYLQLGDETCSGIGCNVSKTFQPLTRSSSIVCYLKEQLKENLNTTSDTVRKEARVILRERVLPTSTSSTTTSTTGAILEPPTDENEQRNETPGSSSNLAVIAGSAACLVIICVAIAVIVIMRLRKRKDSQVLTAQGGPRNPNYESLAEPSETSIPAYPPQWDNNYAVPVDRRTDDTTYSEPCPPTDLYATPTPKHLRNNKQIPVEPTYAVLAVQQQQGKKNVFTESDDPNYSEVYANRREDCYAKVLPKNVRNQMDQENPYAYVTNEPPYANTVDPEPMYCEPGKAQGSQYANLNNSYYANSNAQEYVEPTYCEPQKRRK</sequence>